<dbReference type="GeneID" id="56275338"/>
<comment type="caution">
    <text evidence="1">The sequence shown here is derived from an EMBL/GenBank/DDBJ whole genome shotgun (WGS) entry which is preliminary data.</text>
</comment>
<protein>
    <submittedName>
        <fullName evidence="1">Uncharacterized protein</fullName>
    </submittedName>
</protein>
<gene>
    <name evidence="1" type="ORF">ERW49_09770</name>
</gene>
<evidence type="ECO:0000313" key="1">
    <source>
        <dbReference type="EMBL" id="RYU46373.1"/>
    </source>
</evidence>
<evidence type="ECO:0000313" key="2">
    <source>
        <dbReference type="Proteomes" id="UP000293465"/>
    </source>
</evidence>
<dbReference type="AlphaFoldDB" id="A0A4Q5KJK6"/>
<organism evidence="1 2">
    <name type="scientific">Aliivibrio finisterrensis</name>
    <dbReference type="NCBI Taxonomy" id="511998"/>
    <lineage>
        <taxon>Bacteria</taxon>
        <taxon>Pseudomonadati</taxon>
        <taxon>Pseudomonadota</taxon>
        <taxon>Gammaproteobacteria</taxon>
        <taxon>Vibrionales</taxon>
        <taxon>Vibrionaceae</taxon>
        <taxon>Aliivibrio</taxon>
    </lineage>
</organism>
<dbReference type="RefSeq" id="WP_130087148.1">
    <property type="nucleotide sequence ID" value="NZ_SEZJ01000007.1"/>
</dbReference>
<proteinExistence type="predicted"/>
<dbReference type="Proteomes" id="UP000293465">
    <property type="component" value="Unassembled WGS sequence"/>
</dbReference>
<dbReference type="EMBL" id="SEZJ01000007">
    <property type="protein sequence ID" value="RYU46373.1"/>
    <property type="molecule type" value="Genomic_DNA"/>
</dbReference>
<reference evidence="1 2" key="1">
    <citation type="submission" date="2019-02" db="EMBL/GenBank/DDBJ databases">
        <title>Genome sequences of Aliivibrio finisterrensis strains from farmed Atlantic salmon.</title>
        <authorList>
            <person name="Bowman J.P."/>
        </authorList>
    </citation>
    <scope>NUCLEOTIDE SEQUENCE [LARGE SCALE GENOMIC DNA]</scope>
    <source>
        <strain evidence="1 2">A32</strain>
    </source>
</reference>
<dbReference type="OrthoDB" id="1374948at2"/>
<sequence>MYYLKKNVIGKVPVLEISESEYIEIAKAKKVLRCGLSIEEKFEILHSNFTEFEFEASDELALQDAFNSVDYRKIFDFRILAERRLANLLTSTKTYVDQIPSAARDTFTDQPEVLDAAKKYFHEAHDSCFEYRFMEMLRNHVQHNGIAVHSLNHSSKRTEDGIVTEISLLATKEQLVQNSKNKKVTLNEMPQKVDLLNAGKAYVQQLTNVHRRIRDLTSENILAARKVYELAISRYENLGGESLGLTAFDSDNQNDGAISMTLEFDNVRLMLLEKNVL</sequence>
<accession>A0A4Q5KJK6</accession>
<name>A0A4Q5KJK6_9GAMM</name>